<comment type="caution">
    <text evidence="2">The sequence shown here is derived from an EMBL/GenBank/DDBJ whole genome shotgun (WGS) entry which is preliminary data.</text>
</comment>
<keyword evidence="3" id="KW-1185">Reference proteome</keyword>
<feature type="compositionally biased region" description="Low complexity" evidence="1">
    <location>
        <begin position="110"/>
        <end position="119"/>
    </location>
</feature>
<sequence length="149" mass="16014">MDPDIHFIFGSHPQHGYVASFNSSLPAHLAEWFLTRVQFEAVPGEPGLYQLTEPERDGPRRTRQAAQALRAQGYAVHVDTDIAYAPANSPGQPNGLTERRKRIAHAASGRSPQRSAAPTASPPSARPAPPKPTYAPTIHLASSPAGHGR</sequence>
<dbReference type="RefSeq" id="WP_344514784.1">
    <property type="nucleotide sequence ID" value="NZ_BAAATU010000031.1"/>
</dbReference>
<reference evidence="3" key="1">
    <citation type="journal article" date="2019" name="Int. J. Syst. Evol. Microbiol.">
        <title>The Global Catalogue of Microorganisms (GCM) 10K type strain sequencing project: providing services to taxonomists for standard genome sequencing and annotation.</title>
        <authorList>
            <consortium name="The Broad Institute Genomics Platform"/>
            <consortium name="The Broad Institute Genome Sequencing Center for Infectious Disease"/>
            <person name="Wu L."/>
            <person name="Ma J."/>
        </authorList>
    </citation>
    <scope>NUCLEOTIDE SEQUENCE [LARGE SCALE GENOMIC DNA]</scope>
    <source>
        <strain evidence="3">JCM 4147</strain>
    </source>
</reference>
<proteinExistence type="predicted"/>
<evidence type="ECO:0000256" key="1">
    <source>
        <dbReference type="SAM" id="MobiDB-lite"/>
    </source>
</evidence>
<protein>
    <submittedName>
        <fullName evidence="2">Uncharacterized protein</fullName>
    </submittedName>
</protein>
<gene>
    <name evidence="2" type="ORF">ACFP1B_13695</name>
</gene>
<organism evidence="2 3">
    <name type="scientific">Streptomyces pulveraceus</name>
    <dbReference type="NCBI Taxonomy" id="68258"/>
    <lineage>
        <taxon>Bacteria</taxon>
        <taxon>Bacillati</taxon>
        <taxon>Actinomycetota</taxon>
        <taxon>Actinomycetes</taxon>
        <taxon>Kitasatosporales</taxon>
        <taxon>Streptomycetaceae</taxon>
        <taxon>Streptomyces</taxon>
    </lineage>
</organism>
<feature type="region of interest" description="Disordered" evidence="1">
    <location>
        <begin position="84"/>
        <end position="149"/>
    </location>
</feature>
<dbReference type="EMBL" id="JBHSPU010000013">
    <property type="protein sequence ID" value="MFC5914477.1"/>
    <property type="molecule type" value="Genomic_DNA"/>
</dbReference>
<feature type="compositionally biased region" description="Pro residues" evidence="1">
    <location>
        <begin position="120"/>
        <end position="133"/>
    </location>
</feature>
<feature type="region of interest" description="Disordered" evidence="1">
    <location>
        <begin position="48"/>
        <end position="69"/>
    </location>
</feature>
<dbReference type="Proteomes" id="UP001596200">
    <property type="component" value="Unassembled WGS sequence"/>
</dbReference>
<evidence type="ECO:0000313" key="2">
    <source>
        <dbReference type="EMBL" id="MFC5914477.1"/>
    </source>
</evidence>
<accession>A0ABW1GLG0</accession>
<evidence type="ECO:0000313" key="3">
    <source>
        <dbReference type="Proteomes" id="UP001596200"/>
    </source>
</evidence>
<name>A0ABW1GLG0_9ACTN</name>